<evidence type="ECO:0000313" key="4">
    <source>
        <dbReference type="Proteomes" id="UP000198949"/>
    </source>
</evidence>
<organism evidence="3 4">
    <name type="scientific">Glycomyces harbinensis</name>
    <dbReference type="NCBI Taxonomy" id="58114"/>
    <lineage>
        <taxon>Bacteria</taxon>
        <taxon>Bacillati</taxon>
        <taxon>Actinomycetota</taxon>
        <taxon>Actinomycetes</taxon>
        <taxon>Glycomycetales</taxon>
        <taxon>Glycomycetaceae</taxon>
        <taxon>Glycomyces</taxon>
    </lineage>
</organism>
<dbReference type="InterPro" id="IPR029501">
    <property type="entry name" value="EndoU_bac"/>
</dbReference>
<feature type="region of interest" description="Disordered" evidence="1">
    <location>
        <begin position="45"/>
        <end position="119"/>
    </location>
</feature>
<evidence type="ECO:0000313" key="3">
    <source>
        <dbReference type="EMBL" id="SDE56280.1"/>
    </source>
</evidence>
<dbReference type="STRING" id="58114.SAMN05216270_13014"/>
<name>A0A1G7DYG6_9ACTN</name>
<keyword evidence="4" id="KW-1185">Reference proteome</keyword>
<dbReference type="AlphaFoldDB" id="A0A1G7DYG6"/>
<dbReference type="Pfam" id="PF14436">
    <property type="entry name" value="EndoU_bacteria"/>
    <property type="match status" value="1"/>
</dbReference>
<dbReference type="OrthoDB" id="9809490at2"/>
<dbReference type="EMBL" id="FNAD01000030">
    <property type="protein sequence ID" value="SDE56280.1"/>
    <property type="molecule type" value="Genomic_DNA"/>
</dbReference>
<accession>A0A1G7DYG6</accession>
<sequence>MAGSVEKKFIREALDYMKKAKNPRTSGDRTGKMDDWGLEHIITGDSKLGQRRRKGTGYHYRPGGSDMPGRRTDLTGSTQYPNGVYTGKPEYFDHQSTPPKWKKKGGNGGVSTYFPDSWSPQQVDDAVAQAYKNGSINPADPGKWSGTHNGVKIEGFVDPSKPHGYTHGWPSYPQ</sequence>
<reference evidence="4" key="1">
    <citation type="submission" date="2016-10" db="EMBL/GenBank/DDBJ databases">
        <authorList>
            <person name="Varghese N."/>
            <person name="Submissions S."/>
        </authorList>
    </citation>
    <scope>NUCLEOTIDE SEQUENCE [LARGE SCALE GENOMIC DNA]</scope>
    <source>
        <strain evidence="4">CGMCC 4.3516</strain>
    </source>
</reference>
<dbReference type="GO" id="GO:0004519">
    <property type="term" value="F:endonuclease activity"/>
    <property type="evidence" value="ECO:0007669"/>
    <property type="project" value="InterPro"/>
</dbReference>
<gene>
    <name evidence="3" type="ORF">SAMN05216270_13014</name>
</gene>
<dbReference type="RefSeq" id="WP_091040727.1">
    <property type="nucleotide sequence ID" value="NZ_FNAD01000030.1"/>
</dbReference>
<proteinExistence type="predicted"/>
<feature type="domain" description="Bacterial EndoU nuclease" evidence="2">
    <location>
        <begin position="37"/>
        <end position="159"/>
    </location>
</feature>
<evidence type="ECO:0000256" key="1">
    <source>
        <dbReference type="SAM" id="MobiDB-lite"/>
    </source>
</evidence>
<protein>
    <submittedName>
        <fullName evidence="3">EndoU nuclease</fullName>
    </submittedName>
</protein>
<dbReference type="Proteomes" id="UP000198949">
    <property type="component" value="Unassembled WGS sequence"/>
</dbReference>
<evidence type="ECO:0000259" key="2">
    <source>
        <dbReference type="Pfam" id="PF14436"/>
    </source>
</evidence>